<dbReference type="InterPro" id="IPR050738">
    <property type="entry name" value="Sulfatase"/>
</dbReference>
<dbReference type="InterPro" id="IPR000917">
    <property type="entry name" value="Sulfatase_N"/>
</dbReference>
<evidence type="ECO:0000256" key="7">
    <source>
        <dbReference type="SAM" id="SignalP"/>
    </source>
</evidence>
<dbReference type="Gene3D" id="3.30.1120.10">
    <property type="match status" value="1"/>
</dbReference>
<evidence type="ECO:0000256" key="1">
    <source>
        <dbReference type="ARBA" id="ARBA00001913"/>
    </source>
</evidence>
<evidence type="ECO:0000259" key="8">
    <source>
        <dbReference type="Pfam" id="PF00884"/>
    </source>
</evidence>
<comment type="cofactor">
    <cofactor evidence="1">
        <name>Ca(2+)</name>
        <dbReference type="ChEBI" id="CHEBI:29108"/>
    </cofactor>
</comment>
<dbReference type="RefSeq" id="WP_322607310.1">
    <property type="nucleotide sequence ID" value="NZ_JARVCO010000002.1"/>
</dbReference>
<comment type="caution">
    <text evidence="9">The sequence shown here is derived from an EMBL/GenBank/DDBJ whole genome shotgun (WGS) entry which is preliminary data.</text>
</comment>
<evidence type="ECO:0000313" key="10">
    <source>
        <dbReference type="Proteomes" id="UP001290861"/>
    </source>
</evidence>
<dbReference type="CDD" id="cd16144">
    <property type="entry name" value="ARS_like"/>
    <property type="match status" value="1"/>
</dbReference>
<comment type="similarity">
    <text evidence="2">Belongs to the sulfatase family.</text>
</comment>
<name>A0ABU5MTG4_9BACT</name>
<dbReference type="Gene3D" id="3.40.720.10">
    <property type="entry name" value="Alkaline Phosphatase, subunit A"/>
    <property type="match status" value="1"/>
</dbReference>
<dbReference type="PANTHER" id="PTHR42693">
    <property type="entry name" value="ARYLSULFATASE FAMILY MEMBER"/>
    <property type="match status" value="1"/>
</dbReference>
<keyword evidence="4 7" id="KW-0732">Signal</keyword>
<evidence type="ECO:0000256" key="3">
    <source>
        <dbReference type="ARBA" id="ARBA00022723"/>
    </source>
</evidence>
<proteinExistence type="inferred from homology"/>
<evidence type="ECO:0000313" key="9">
    <source>
        <dbReference type="EMBL" id="MDZ8117509.1"/>
    </source>
</evidence>
<dbReference type="SUPFAM" id="SSF53649">
    <property type="entry name" value="Alkaline phosphatase-like"/>
    <property type="match status" value="1"/>
</dbReference>
<feature type="chain" id="PRO_5047416245" evidence="7">
    <location>
        <begin position="18"/>
        <end position="460"/>
    </location>
</feature>
<dbReference type="Proteomes" id="UP001290861">
    <property type="component" value="Unassembled WGS sequence"/>
</dbReference>
<evidence type="ECO:0000256" key="5">
    <source>
        <dbReference type="ARBA" id="ARBA00022801"/>
    </source>
</evidence>
<evidence type="ECO:0000256" key="6">
    <source>
        <dbReference type="ARBA" id="ARBA00022837"/>
    </source>
</evidence>
<reference evidence="9 10" key="1">
    <citation type="journal article" date="2024" name="Appl. Environ. Microbiol.">
        <title>Pontiella agarivorans sp. nov., a novel marine anaerobic bacterium capable of degrading macroalgal polysaccharides and fixing nitrogen.</title>
        <authorList>
            <person name="Liu N."/>
            <person name="Kivenson V."/>
            <person name="Peng X."/>
            <person name="Cui Z."/>
            <person name="Lankiewicz T.S."/>
            <person name="Gosselin K.M."/>
            <person name="English C.J."/>
            <person name="Blair E.M."/>
            <person name="O'Malley M.A."/>
            <person name="Valentine D.L."/>
        </authorList>
    </citation>
    <scope>NUCLEOTIDE SEQUENCE [LARGE SCALE GENOMIC DNA]</scope>
    <source>
        <strain evidence="9 10">NLcol2</strain>
    </source>
</reference>
<dbReference type="Pfam" id="PF00884">
    <property type="entry name" value="Sulfatase"/>
    <property type="match status" value="1"/>
</dbReference>
<protein>
    <submittedName>
        <fullName evidence="9">Sulfatase</fullName>
    </submittedName>
</protein>
<keyword evidence="5" id="KW-0378">Hydrolase</keyword>
<dbReference type="PANTHER" id="PTHR42693:SF42">
    <property type="entry name" value="ARYLSULFATASE G"/>
    <property type="match status" value="1"/>
</dbReference>
<organism evidence="9 10">
    <name type="scientific">Pontiella agarivorans</name>
    <dbReference type="NCBI Taxonomy" id="3038953"/>
    <lineage>
        <taxon>Bacteria</taxon>
        <taxon>Pseudomonadati</taxon>
        <taxon>Kiritimatiellota</taxon>
        <taxon>Kiritimatiellia</taxon>
        <taxon>Kiritimatiellales</taxon>
        <taxon>Pontiellaceae</taxon>
        <taxon>Pontiella</taxon>
    </lineage>
</organism>
<keyword evidence="10" id="KW-1185">Reference proteome</keyword>
<dbReference type="EMBL" id="JARVCO010000002">
    <property type="protein sequence ID" value="MDZ8117509.1"/>
    <property type="molecule type" value="Genomic_DNA"/>
</dbReference>
<dbReference type="InterPro" id="IPR017850">
    <property type="entry name" value="Alkaline_phosphatase_core_sf"/>
</dbReference>
<evidence type="ECO:0000256" key="4">
    <source>
        <dbReference type="ARBA" id="ARBA00022729"/>
    </source>
</evidence>
<evidence type="ECO:0000256" key="2">
    <source>
        <dbReference type="ARBA" id="ARBA00008779"/>
    </source>
</evidence>
<feature type="signal peptide" evidence="7">
    <location>
        <begin position="1"/>
        <end position="17"/>
    </location>
</feature>
<gene>
    <name evidence="9" type="ORF">P9H32_02640</name>
</gene>
<sequence length="460" mass="50760">MKNAVLLLCMLSGLVSARPNIIFINADDLGVMDVDYNSDRYITPNIRRICKEGMVFSEAYAAAASGASSRACVMSGQYTPRHGIYGTDVAGIGKASERKLIPVKSEKFLPLENVTITKVLKAGGYKTIHLGKWQIGEDPTEQGFDVNIGGYAAGVPKGGYFVPFRQGLMAEYNNQYRAGTHSVDVLTDQAVKFMQINRETPFFMSLQFYSVHAGLEPVPELVEKYDPATVDPTYASMIEMVDLGVGRILDAVRDLGLKNNTMIVFTSDNGGVKAVSDQTPFRSGKGSYFDGGIRVPLVISWPGHSAKAGLCETPVIGVDFYPTFLEAAGLKAPKGKVLDGVSLIPLLKKRGTIPERPIFWHFPVYQESLAAKADDAHDEFFLTRPGSAVRMGRWKLHEYFEDGRIELYDLAADPAERMNFQHLHVRTTEKLHRALVEWREAIGAPVPDQPNPEYHPAENP</sequence>
<keyword evidence="3" id="KW-0479">Metal-binding</keyword>
<feature type="domain" description="Sulfatase N-terminal" evidence="8">
    <location>
        <begin position="19"/>
        <end position="329"/>
    </location>
</feature>
<keyword evidence="6" id="KW-0106">Calcium</keyword>
<accession>A0ABU5MTG4</accession>